<dbReference type="Proteomes" id="UP000662088">
    <property type="component" value="Unassembled WGS sequence"/>
</dbReference>
<comment type="caution">
    <text evidence="2">The sequence shown here is derived from an EMBL/GenBank/DDBJ whole genome shotgun (WGS) entry which is preliminary data.</text>
</comment>
<dbReference type="PROSITE" id="PS51186">
    <property type="entry name" value="GNAT"/>
    <property type="match status" value="1"/>
</dbReference>
<evidence type="ECO:0000313" key="2">
    <source>
        <dbReference type="EMBL" id="MBC5639387.1"/>
    </source>
</evidence>
<proteinExistence type="predicted"/>
<keyword evidence="2" id="KW-0808">Transferase</keyword>
<dbReference type="RefSeq" id="WP_186834673.1">
    <property type="nucleotide sequence ID" value="NZ_JACOOQ010000003.1"/>
</dbReference>
<dbReference type="AlphaFoldDB" id="A0A8I0DNF0"/>
<dbReference type="GO" id="GO:0016747">
    <property type="term" value="F:acyltransferase activity, transferring groups other than amino-acyl groups"/>
    <property type="evidence" value="ECO:0007669"/>
    <property type="project" value="InterPro"/>
</dbReference>
<sequence length="277" mass="32155">MNNFNITDKLLKIFNITENSLNERKVIFPIDIFIALILENTGIIKDLNNHFLHKLHKYKEMALNLPRNIEGNKNQFFITPISDSTLEILTESLQIMNKRKQTYLTEIYVLKALIKIPSEVTAALTKEELHYLQKFCNTSKDLLVDLRNIYSFNNKQNKNFVIRKALNKDKYIIYDFVKENFNSIWADSLVSIFPSNNIPIYLVLINDHIIGFSSYDILGTSIFGPIGVLKDFRKHSIGKILLNKCLWDMKLRGDSIVIIKNAGPIEFYEKCCNTNII</sequence>
<accession>A0A8I0DNF0</accession>
<evidence type="ECO:0000259" key="1">
    <source>
        <dbReference type="PROSITE" id="PS51186"/>
    </source>
</evidence>
<reference evidence="2" key="1">
    <citation type="submission" date="2020-08" db="EMBL/GenBank/DDBJ databases">
        <title>Genome public.</title>
        <authorList>
            <person name="Liu C."/>
            <person name="Sun Q."/>
        </authorList>
    </citation>
    <scope>NUCLEOTIDE SEQUENCE</scope>
    <source>
        <strain evidence="2">NSJ-42</strain>
    </source>
</reference>
<dbReference type="Gene3D" id="3.40.630.30">
    <property type="match status" value="1"/>
</dbReference>
<protein>
    <submittedName>
        <fullName evidence="2">GNAT family N-acetyltransferase</fullName>
    </submittedName>
</protein>
<feature type="domain" description="N-acetyltransferase" evidence="1">
    <location>
        <begin position="160"/>
        <end position="277"/>
    </location>
</feature>
<dbReference type="SUPFAM" id="SSF55729">
    <property type="entry name" value="Acyl-CoA N-acyltransferases (Nat)"/>
    <property type="match status" value="1"/>
</dbReference>
<dbReference type="CDD" id="cd04301">
    <property type="entry name" value="NAT_SF"/>
    <property type="match status" value="1"/>
</dbReference>
<gene>
    <name evidence="2" type="ORF">H8R92_02880</name>
</gene>
<dbReference type="InterPro" id="IPR016181">
    <property type="entry name" value="Acyl_CoA_acyltransferase"/>
</dbReference>
<evidence type="ECO:0000313" key="3">
    <source>
        <dbReference type="Proteomes" id="UP000662088"/>
    </source>
</evidence>
<name>A0A8I0DNF0_9CLOT</name>
<dbReference type="Pfam" id="PF00583">
    <property type="entry name" value="Acetyltransf_1"/>
    <property type="match status" value="1"/>
</dbReference>
<dbReference type="InterPro" id="IPR000182">
    <property type="entry name" value="GNAT_dom"/>
</dbReference>
<organism evidence="2 3">
    <name type="scientific">Clostridium lentum</name>
    <dbReference type="NCBI Taxonomy" id="2763037"/>
    <lineage>
        <taxon>Bacteria</taxon>
        <taxon>Bacillati</taxon>
        <taxon>Bacillota</taxon>
        <taxon>Clostridia</taxon>
        <taxon>Eubacteriales</taxon>
        <taxon>Clostridiaceae</taxon>
        <taxon>Clostridium</taxon>
    </lineage>
</organism>
<keyword evidence="3" id="KW-1185">Reference proteome</keyword>
<dbReference type="EMBL" id="JACOOQ010000003">
    <property type="protein sequence ID" value="MBC5639387.1"/>
    <property type="molecule type" value="Genomic_DNA"/>
</dbReference>